<dbReference type="InterPro" id="IPR016966">
    <property type="entry name" value="Thiamin_pyrophosphokinase_euk"/>
</dbReference>
<dbReference type="NCBIfam" id="TIGR01378">
    <property type="entry name" value="thi_PPkinase"/>
    <property type="match status" value="1"/>
</dbReference>
<keyword evidence="5 8" id="KW-0418">Kinase</keyword>
<evidence type="ECO:0000256" key="2">
    <source>
        <dbReference type="ARBA" id="ARBA00006785"/>
    </source>
</evidence>
<accession>A0A6A6HP38</accession>
<gene>
    <name evidence="8" type="ORF">EV356DRAFT_571900</name>
</gene>
<dbReference type="Proteomes" id="UP000800092">
    <property type="component" value="Unassembled WGS sequence"/>
</dbReference>
<proteinExistence type="inferred from homology"/>
<keyword evidence="4" id="KW-0547">Nucleotide-binding</keyword>
<sequence length="205" mass="22789">MSLPDRIHGDLDSLRPSIRGFYEQKGVPVTLDPDQYSTDFAKALKVIRQHSQEHSSATNGQERQQQPARYTINILGSISGRLDQGLGLLHEMLREQVADPQLDLVLFSERSISFILPPGRSRMQLDVGAGILTANVGIVPIYGPATISTAGLEWDVEEWRTEMGGNVSTSNHVVREMVEVETDARVLFTVERAEKLPPWPSNNNT</sequence>
<dbReference type="SUPFAM" id="SSF63999">
    <property type="entry name" value="Thiamin pyrophosphokinase, catalytic domain"/>
    <property type="match status" value="1"/>
</dbReference>
<evidence type="ECO:0000313" key="8">
    <source>
        <dbReference type="EMBL" id="KAF2239797.1"/>
    </source>
</evidence>
<dbReference type="GO" id="GO:0004788">
    <property type="term" value="F:thiamine diphosphokinase activity"/>
    <property type="evidence" value="ECO:0007669"/>
    <property type="project" value="InterPro"/>
</dbReference>
<organism evidence="8 9">
    <name type="scientific">Viridothelium virens</name>
    <name type="common">Speckled blister lichen</name>
    <name type="synonym">Trypethelium virens</name>
    <dbReference type="NCBI Taxonomy" id="1048519"/>
    <lineage>
        <taxon>Eukaryota</taxon>
        <taxon>Fungi</taxon>
        <taxon>Dikarya</taxon>
        <taxon>Ascomycota</taxon>
        <taxon>Pezizomycotina</taxon>
        <taxon>Dothideomycetes</taxon>
        <taxon>Dothideomycetes incertae sedis</taxon>
        <taxon>Trypetheliales</taxon>
        <taxon>Trypetheliaceae</taxon>
        <taxon>Viridothelium</taxon>
    </lineage>
</organism>
<dbReference type="InterPro" id="IPR036371">
    <property type="entry name" value="TPK_B1-bd_sf"/>
</dbReference>
<dbReference type="InterPro" id="IPR006282">
    <property type="entry name" value="Thi_PPkinase"/>
</dbReference>
<dbReference type="SMART" id="SM00983">
    <property type="entry name" value="TPK_B1_binding"/>
    <property type="match status" value="1"/>
</dbReference>
<dbReference type="InterPro" id="IPR036759">
    <property type="entry name" value="TPK_catalytic_sf"/>
</dbReference>
<evidence type="ECO:0000256" key="1">
    <source>
        <dbReference type="ARBA" id="ARBA00005078"/>
    </source>
</evidence>
<dbReference type="CDD" id="cd07995">
    <property type="entry name" value="TPK"/>
    <property type="match status" value="1"/>
</dbReference>
<comment type="similarity">
    <text evidence="2">Belongs to the thiamine pyrophosphokinase family.</text>
</comment>
<dbReference type="OrthoDB" id="25149at2759"/>
<dbReference type="EMBL" id="ML991771">
    <property type="protein sequence ID" value="KAF2239797.1"/>
    <property type="molecule type" value="Genomic_DNA"/>
</dbReference>
<keyword evidence="9" id="KW-1185">Reference proteome</keyword>
<feature type="domain" description="Thiamin pyrophosphokinase thiamin-binding" evidence="7">
    <location>
        <begin position="128"/>
        <end position="187"/>
    </location>
</feature>
<keyword evidence="6" id="KW-0067">ATP-binding</keyword>
<dbReference type="GO" id="GO:0006772">
    <property type="term" value="P:thiamine metabolic process"/>
    <property type="evidence" value="ECO:0007669"/>
    <property type="project" value="InterPro"/>
</dbReference>
<dbReference type="PIRSF" id="PIRSF031057">
    <property type="entry name" value="Thiamin_pyrophosphokinase"/>
    <property type="match status" value="1"/>
</dbReference>
<dbReference type="InterPro" id="IPR007373">
    <property type="entry name" value="Thiamin_PyroPKinase_B1-bd"/>
</dbReference>
<dbReference type="GO" id="GO:0009229">
    <property type="term" value="P:thiamine diphosphate biosynthetic process"/>
    <property type="evidence" value="ECO:0007669"/>
    <property type="project" value="UniProtKB-UniPathway"/>
</dbReference>
<dbReference type="Pfam" id="PF04265">
    <property type="entry name" value="TPK_B1_binding"/>
    <property type="match status" value="1"/>
</dbReference>
<evidence type="ECO:0000256" key="6">
    <source>
        <dbReference type="ARBA" id="ARBA00022840"/>
    </source>
</evidence>
<dbReference type="Gene3D" id="3.40.50.10240">
    <property type="entry name" value="Thiamin pyrophosphokinase, catalytic domain"/>
    <property type="match status" value="1"/>
</dbReference>
<evidence type="ECO:0000259" key="7">
    <source>
        <dbReference type="SMART" id="SM00983"/>
    </source>
</evidence>
<name>A0A6A6HP38_VIRVR</name>
<protein>
    <submittedName>
        <fullName evidence="8">Thiamine pyrophosphokinase, substrate-binding domain-containing protein</fullName>
    </submittedName>
</protein>
<dbReference type="GO" id="GO:0005524">
    <property type="term" value="F:ATP binding"/>
    <property type="evidence" value="ECO:0007669"/>
    <property type="project" value="UniProtKB-KW"/>
</dbReference>
<dbReference type="UniPathway" id="UPA00060">
    <property type="reaction ID" value="UER00597"/>
</dbReference>
<dbReference type="GO" id="GO:0016301">
    <property type="term" value="F:kinase activity"/>
    <property type="evidence" value="ECO:0007669"/>
    <property type="project" value="UniProtKB-KW"/>
</dbReference>
<evidence type="ECO:0000256" key="5">
    <source>
        <dbReference type="ARBA" id="ARBA00022777"/>
    </source>
</evidence>
<reference evidence="8" key="1">
    <citation type="journal article" date="2020" name="Stud. Mycol.">
        <title>101 Dothideomycetes genomes: a test case for predicting lifestyles and emergence of pathogens.</title>
        <authorList>
            <person name="Haridas S."/>
            <person name="Albert R."/>
            <person name="Binder M."/>
            <person name="Bloem J."/>
            <person name="Labutti K."/>
            <person name="Salamov A."/>
            <person name="Andreopoulos B."/>
            <person name="Baker S."/>
            <person name="Barry K."/>
            <person name="Bills G."/>
            <person name="Bluhm B."/>
            <person name="Cannon C."/>
            <person name="Castanera R."/>
            <person name="Culley D."/>
            <person name="Daum C."/>
            <person name="Ezra D."/>
            <person name="Gonzalez J."/>
            <person name="Henrissat B."/>
            <person name="Kuo A."/>
            <person name="Liang C."/>
            <person name="Lipzen A."/>
            <person name="Lutzoni F."/>
            <person name="Magnuson J."/>
            <person name="Mondo S."/>
            <person name="Nolan M."/>
            <person name="Ohm R."/>
            <person name="Pangilinan J."/>
            <person name="Park H.-J."/>
            <person name="Ramirez L."/>
            <person name="Alfaro M."/>
            <person name="Sun H."/>
            <person name="Tritt A."/>
            <person name="Yoshinaga Y."/>
            <person name="Zwiers L.-H."/>
            <person name="Turgeon B."/>
            <person name="Goodwin S."/>
            <person name="Spatafora J."/>
            <person name="Crous P."/>
            <person name="Grigoriev I."/>
        </authorList>
    </citation>
    <scope>NUCLEOTIDE SEQUENCE</scope>
    <source>
        <strain evidence="8">Tuck. ex Michener</strain>
    </source>
</reference>
<keyword evidence="3" id="KW-0808">Transferase</keyword>
<evidence type="ECO:0000256" key="4">
    <source>
        <dbReference type="ARBA" id="ARBA00022741"/>
    </source>
</evidence>
<dbReference type="Pfam" id="PF04263">
    <property type="entry name" value="TPK_catalytic"/>
    <property type="match status" value="1"/>
</dbReference>
<dbReference type="GO" id="GO:0030975">
    <property type="term" value="F:thiamine binding"/>
    <property type="evidence" value="ECO:0007669"/>
    <property type="project" value="InterPro"/>
</dbReference>
<dbReference type="AlphaFoldDB" id="A0A6A6HP38"/>
<evidence type="ECO:0000256" key="3">
    <source>
        <dbReference type="ARBA" id="ARBA00022679"/>
    </source>
</evidence>
<dbReference type="SUPFAM" id="SSF63862">
    <property type="entry name" value="Thiamin pyrophosphokinase, substrate-binding domain"/>
    <property type="match status" value="1"/>
</dbReference>
<dbReference type="PANTHER" id="PTHR13622:SF8">
    <property type="entry name" value="THIAMIN PYROPHOSPHOKINASE 1"/>
    <property type="match status" value="1"/>
</dbReference>
<evidence type="ECO:0000313" key="9">
    <source>
        <dbReference type="Proteomes" id="UP000800092"/>
    </source>
</evidence>
<dbReference type="InterPro" id="IPR007371">
    <property type="entry name" value="TPK_catalytic"/>
</dbReference>
<comment type="pathway">
    <text evidence="1">Cofactor biosynthesis; thiamine diphosphate biosynthesis; thiamine diphosphate from thiamine: step 1/1.</text>
</comment>
<dbReference type="PANTHER" id="PTHR13622">
    <property type="entry name" value="THIAMIN PYROPHOSPHOKINASE"/>
    <property type="match status" value="1"/>
</dbReference>